<evidence type="ECO:0000313" key="5">
    <source>
        <dbReference type="EMBL" id="PWS34125.1"/>
    </source>
</evidence>
<evidence type="ECO:0000259" key="4">
    <source>
        <dbReference type="Pfam" id="PF07589"/>
    </source>
</evidence>
<dbReference type="NCBIfam" id="TIGR02595">
    <property type="entry name" value="PEP_CTERM"/>
    <property type="match status" value="1"/>
</dbReference>
<organism evidence="5 6">
    <name type="scientific">Falsiroseomonas bella</name>
    <dbReference type="NCBI Taxonomy" id="2184016"/>
    <lineage>
        <taxon>Bacteria</taxon>
        <taxon>Pseudomonadati</taxon>
        <taxon>Pseudomonadota</taxon>
        <taxon>Alphaproteobacteria</taxon>
        <taxon>Acetobacterales</taxon>
        <taxon>Roseomonadaceae</taxon>
        <taxon>Falsiroseomonas</taxon>
    </lineage>
</organism>
<feature type="region of interest" description="Disordered" evidence="1">
    <location>
        <begin position="131"/>
        <end position="150"/>
    </location>
</feature>
<feature type="transmembrane region" description="Helical" evidence="2">
    <location>
        <begin position="216"/>
        <end position="235"/>
    </location>
</feature>
<accession>A0A317F5I7</accession>
<proteinExistence type="predicted"/>
<evidence type="ECO:0000313" key="6">
    <source>
        <dbReference type="Proteomes" id="UP000245765"/>
    </source>
</evidence>
<dbReference type="Proteomes" id="UP000245765">
    <property type="component" value="Unassembled WGS sequence"/>
</dbReference>
<dbReference type="OrthoDB" id="464829at2"/>
<comment type="caution">
    <text evidence="5">The sequence shown here is derived from an EMBL/GenBank/DDBJ whole genome shotgun (WGS) entry which is preliminary data.</text>
</comment>
<gene>
    <name evidence="5" type="ORF">DFH01_26205</name>
</gene>
<keyword evidence="2" id="KW-1133">Transmembrane helix</keyword>
<dbReference type="RefSeq" id="WP_109873494.1">
    <property type="nucleotide sequence ID" value="NZ_QGNA01000008.1"/>
</dbReference>
<name>A0A317F5I7_9PROT</name>
<dbReference type="EMBL" id="QGNA01000008">
    <property type="protein sequence ID" value="PWS34125.1"/>
    <property type="molecule type" value="Genomic_DNA"/>
</dbReference>
<keyword evidence="3" id="KW-0732">Signal</keyword>
<keyword evidence="6" id="KW-1185">Reference proteome</keyword>
<feature type="chain" id="PRO_5016414427" description="Ice-binding protein C-terminal domain-containing protein" evidence="3">
    <location>
        <begin position="29"/>
        <end position="239"/>
    </location>
</feature>
<dbReference type="InterPro" id="IPR013424">
    <property type="entry name" value="Ice-binding_C"/>
</dbReference>
<feature type="signal peptide" evidence="3">
    <location>
        <begin position="1"/>
        <end position="28"/>
    </location>
</feature>
<keyword evidence="2" id="KW-0472">Membrane</keyword>
<feature type="domain" description="Ice-binding protein C-terminal" evidence="4">
    <location>
        <begin position="216"/>
        <end position="238"/>
    </location>
</feature>
<reference evidence="6" key="1">
    <citation type="submission" date="2018-05" db="EMBL/GenBank/DDBJ databases">
        <authorList>
            <person name="Du Z."/>
            <person name="Wang X."/>
        </authorList>
    </citation>
    <scope>NUCLEOTIDE SEQUENCE [LARGE SCALE GENOMIC DNA]</scope>
    <source>
        <strain evidence="6">CQN31</strain>
    </source>
</reference>
<evidence type="ECO:0000256" key="3">
    <source>
        <dbReference type="SAM" id="SignalP"/>
    </source>
</evidence>
<protein>
    <recommendedName>
        <fullName evidence="4">Ice-binding protein C-terminal domain-containing protein</fullName>
    </recommendedName>
</protein>
<evidence type="ECO:0000256" key="2">
    <source>
        <dbReference type="SAM" id="Phobius"/>
    </source>
</evidence>
<dbReference type="Pfam" id="PF07589">
    <property type="entry name" value="PEP-CTERM"/>
    <property type="match status" value="1"/>
</dbReference>
<dbReference type="AlphaFoldDB" id="A0A317F5I7"/>
<evidence type="ECO:0000256" key="1">
    <source>
        <dbReference type="SAM" id="MobiDB-lite"/>
    </source>
</evidence>
<keyword evidence="2" id="KW-0812">Transmembrane</keyword>
<sequence>MRRLSLFSAPASALVAGLSLFGADQAAAGPVTSTVATTPGTTYKAAALTGFATTGADMNGIEVTVFFAAGGSETATWSGGTSSAAGTGWSLSQPDDTFSNPWTLSNIGAGTISGFSINGLLGNTVFDIVTSPEGSPGSSDGAPFGSADASDTGEITGADATYSNELRIGGVFYGDLYVKLDVTFSGTGLTASNSFSFVADADNASADRGGIQPVEVPAPGALALFGLGLAGLGAVRRRR</sequence>